<dbReference type="EMBL" id="BAAAFA010000001">
    <property type="protein sequence ID" value="GAA0811870.1"/>
    <property type="molecule type" value="Genomic_DNA"/>
</dbReference>
<evidence type="ECO:0000313" key="3">
    <source>
        <dbReference type="Proteomes" id="UP001500021"/>
    </source>
</evidence>
<accession>A0ABN1L3B1</accession>
<comment type="caution">
    <text evidence="2">The sequence shown here is derived from an EMBL/GenBank/DDBJ whole genome shotgun (WGS) entry which is preliminary data.</text>
</comment>
<sequence>MHIYSKGLPKEMSKQKGFTLIELVIVVVILGLLAVTAIPKFIDLTEQAQQANIEGMAGGFATGVSLVRSQWEAEGRPQTGTNNTVSYDGTQLILTLENTTTTPQIRPGYVVGLTDGGGLGGGFGVENCIEIWENILQQPPTITSSLTTLNSATGDGINYFASKSGSSSTSLCHYYLKDTLNRDANGLYVDPANLVVGNSFTYQPANSSVLVLIE</sequence>
<protein>
    <submittedName>
        <fullName evidence="2">MSHA fimbrial major subunit MshB</fullName>
    </submittedName>
</protein>
<dbReference type="PANTHER" id="PTHR30093:SF46">
    <property type="entry name" value="MSHA MINOR PILIN PROTEIN MSHB"/>
    <property type="match status" value="1"/>
</dbReference>
<keyword evidence="1" id="KW-0812">Transmembrane</keyword>
<dbReference type="PANTHER" id="PTHR30093">
    <property type="entry name" value="GENERAL SECRETION PATHWAY PROTEIN G"/>
    <property type="match status" value="1"/>
</dbReference>
<dbReference type="NCBIfam" id="TIGR02532">
    <property type="entry name" value="IV_pilin_GFxxxE"/>
    <property type="match status" value="1"/>
</dbReference>
<evidence type="ECO:0000256" key="1">
    <source>
        <dbReference type="SAM" id="Phobius"/>
    </source>
</evidence>
<dbReference type="InterPro" id="IPR012902">
    <property type="entry name" value="N_methyl_site"/>
</dbReference>
<keyword evidence="1" id="KW-0472">Membrane</keyword>
<evidence type="ECO:0000313" key="2">
    <source>
        <dbReference type="EMBL" id="GAA0811870.1"/>
    </source>
</evidence>
<keyword evidence="1" id="KW-1133">Transmembrane helix</keyword>
<name>A0ABN1L3B1_9GAMM</name>
<gene>
    <name evidence="2" type="primary">mshB</name>
    <name evidence="2" type="ORF">GCM10009111_04960</name>
</gene>
<keyword evidence="3" id="KW-1185">Reference proteome</keyword>
<dbReference type="PROSITE" id="PS00409">
    <property type="entry name" value="PROKAR_NTER_METHYL"/>
    <property type="match status" value="1"/>
</dbReference>
<proteinExistence type="predicted"/>
<organism evidence="2 3">
    <name type="scientific">Colwellia asteriadis</name>
    <dbReference type="NCBI Taxonomy" id="517723"/>
    <lineage>
        <taxon>Bacteria</taxon>
        <taxon>Pseudomonadati</taxon>
        <taxon>Pseudomonadota</taxon>
        <taxon>Gammaproteobacteria</taxon>
        <taxon>Alteromonadales</taxon>
        <taxon>Colwelliaceae</taxon>
        <taxon>Colwellia</taxon>
    </lineage>
</organism>
<reference evidence="2 3" key="1">
    <citation type="journal article" date="2019" name="Int. J. Syst. Evol. Microbiol.">
        <title>The Global Catalogue of Microorganisms (GCM) 10K type strain sequencing project: providing services to taxonomists for standard genome sequencing and annotation.</title>
        <authorList>
            <consortium name="The Broad Institute Genomics Platform"/>
            <consortium name="The Broad Institute Genome Sequencing Center for Infectious Disease"/>
            <person name="Wu L."/>
            <person name="Ma J."/>
        </authorList>
    </citation>
    <scope>NUCLEOTIDE SEQUENCE [LARGE SCALE GENOMIC DNA]</scope>
    <source>
        <strain evidence="2 3">JCM 15608</strain>
    </source>
</reference>
<dbReference type="Pfam" id="PF07963">
    <property type="entry name" value="N_methyl"/>
    <property type="match status" value="1"/>
</dbReference>
<feature type="transmembrane region" description="Helical" evidence="1">
    <location>
        <begin position="20"/>
        <end position="42"/>
    </location>
</feature>
<dbReference type="Proteomes" id="UP001500021">
    <property type="component" value="Unassembled WGS sequence"/>
</dbReference>